<proteinExistence type="predicted"/>
<protein>
    <submittedName>
        <fullName evidence="1">Uncharacterized protein</fullName>
    </submittedName>
</protein>
<accession>A0ABV0QMB7</accession>
<dbReference type="EMBL" id="JAHRIN010017237">
    <property type="protein sequence ID" value="MEQ2196983.1"/>
    <property type="molecule type" value="Genomic_DNA"/>
</dbReference>
<dbReference type="Proteomes" id="UP001434883">
    <property type="component" value="Unassembled WGS sequence"/>
</dbReference>
<evidence type="ECO:0000313" key="1">
    <source>
        <dbReference type="EMBL" id="MEQ2196983.1"/>
    </source>
</evidence>
<keyword evidence="2" id="KW-1185">Reference proteome</keyword>
<reference evidence="1 2" key="1">
    <citation type="submission" date="2021-06" db="EMBL/GenBank/DDBJ databases">
        <authorList>
            <person name="Palmer J.M."/>
        </authorList>
    </citation>
    <scope>NUCLEOTIDE SEQUENCE [LARGE SCALE GENOMIC DNA]</scope>
    <source>
        <strain evidence="1 2">XC_2019</strain>
        <tissue evidence="1">Muscle</tissue>
    </source>
</reference>
<evidence type="ECO:0000313" key="2">
    <source>
        <dbReference type="Proteomes" id="UP001434883"/>
    </source>
</evidence>
<sequence>MQTSPSLTTSTTVTALLHSRHMSTCLSVPCKSESGWTCGGRQADLHVHSATPTGAASSHVQKYLLVGPSVWGRKSQRGLAGAAVPGATSPLLEQWEPALIG</sequence>
<name>A0ABV0QMB7_9TELE</name>
<organism evidence="1 2">
    <name type="scientific">Xenoophorus captivus</name>
    <dbReference type="NCBI Taxonomy" id="1517983"/>
    <lineage>
        <taxon>Eukaryota</taxon>
        <taxon>Metazoa</taxon>
        <taxon>Chordata</taxon>
        <taxon>Craniata</taxon>
        <taxon>Vertebrata</taxon>
        <taxon>Euteleostomi</taxon>
        <taxon>Actinopterygii</taxon>
        <taxon>Neopterygii</taxon>
        <taxon>Teleostei</taxon>
        <taxon>Neoteleostei</taxon>
        <taxon>Acanthomorphata</taxon>
        <taxon>Ovalentaria</taxon>
        <taxon>Atherinomorphae</taxon>
        <taxon>Cyprinodontiformes</taxon>
        <taxon>Goodeidae</taxon>
        <taxon>Xenoophorus</taxon>
    </lineage>
</organism>
<gene>
    <name evidence="1" type="ORF">XENOCAPTIV_020136</name>
</gene>
<comment type="caution">
    <text evidence="1">The sequence shown here is derived from an EMBL/GenBank/DDBJ whole genome shotgun (WGS) entry which is preliminary data.</text>
</comment>